<protein>
    <submittedName>
        <fullName evidence="1">Uncharacterized protein</fullName>
    </submittedName>
</protein>
<dbReference type="RefSeq" id="WP_065974340.1">
    <property type="nucleotide sequence ID" value="NZ_LWRY01000143.1"/>
</dbReference>
<dbReference type="AlphaFoldDB" id="A0A1C2I597"/>
<keyword evidence="2" id="KW-1185">Reference proteome</keyword>
<dbReference type="Proteomes" id="UP000095008">
    <property type="component" value="Unassembled WGS sequence"/>
</dbReference>
<sequence length="138" mass="15311">MAFKRGYISHAWLQMIVLILAMSFMEWSHAKDWQDSWSAKTPIAPAVKRVMEHPNDPKVIAALVQGKWKVIATVDLDDGILVAKDAYKEVLSNEGRIVLSGKAPEIVSFGWENSRCGPATPYGEIDTWCEEGCIPPPG</sequence>
<name>A0A1C2I597_ACITH</name>
<comment type="caution">
    <text evidence="1">The sequence shown here is derived from an EMBL/GenBank/DDBJ whole genome shotgun (WGS) entry which is preliminary data.</text>
</comment>
<accession>A0A1C2I597</accession>
<evidence type="ECO:0000313" key="1">
    <source>
        <dbReference type="EMBL" id="OCX71175.1"/>
    </source>
</evidence>
<reference evidence="1" key="1">
    <citation type="journal article" date="2016" name="Int. J. Mol. Sci.">
        <title>Comparative genomics of the extreme acidophile Acidithiobacillus thiooxidans reveals intraspecific divergence and niche adaptation.</title>
        <authorList>
            <person name="Zhang X."/>
            <person name="Feng X."/>
            <person name="Tao J."/>
            <person name="Ma L."/>
            <person name="Xiao Y."/>
            <person name="Liang Y."/>
            <person name="Liu X."/>
            <person name="Yin H."/>
        </authorList>
    </citation>
    <scope>NUCLEOTIDE SEQUENCE [LARGE SCALE GENOMIC DNA]</scope>
    <source>
        <strain evidence="1">DXS-W</strain>
    </source>
</reference>
<gene>
    <name evidence="1" type="ORF">A6M23_12385</name>
</gene>
<organism evidence="1 2">
    <name type="scientific">Acidithiobacillus thiooxidans</name>
    <name type="common">Thiobacillus thiooxidans</name>
    <dbReference type="NCBI Taxonomy" id="930"/>
    <lineage>
        <taxon>Bacteria</taxon>
        <taxon>Pseudomonadati</taxon>
        <taxon>Pseudomonadota</taxon>
        <taxon>Acidithiobacillia</taxon>
        <taxon>Acidithiobacillales</taxon>
        <taxon>Acidithiobacillaceae</taxon>
        <taxon>Acidithiobacillus</taxon>
    </lineage>
</organism>
<evidence type="ECO:0000313" key="2">
    <source>
        <dbReference type="Proteomes" id="UP000095008"/>
    </source>
</evidence>
<dbReference type="EMBL" id="LWRY01000143">
    <property type="protein sequence ID" value="OCX71175.1"/>
    <property type="molecule type" value="Genomic_DNA"/>
</dbReference>
<proteinExistence type="predicted"/>